<dbReference type="GeneID" id="55605516"/>
<protein>
    <recommendedName>
        <fullName evidence="1">DUF6908 domain-containing protein</fullName>
    </recommendedName>
</protein>
<dbReference type="Proteomes" id="UP000259602">
    <property type="component" value="Segment"/>
</dbReference>
<dbReference type="EMBL" id="MF974396">
    <property type="protein sequence ID" value="ATN94942.1"/>
    <property type="molecule type" value="Genomic_DNA"/>
</dbReference>
<name>A0A343LE32_9CAUD</name>
<dbReference type="Pfam" id="PF21849">
    <property type="entry name" value="DUF6908"/>
    <property type="match status" value="1"/>
</dbReference>
<dbReference type="KEGG" id="vg:55605516"/>
<reference evidence="2 3" key="1">
    <citation type="journal article" date="2018" name="Sci. Rep.">
        <title>Characterization of LE3 and LE4, the only lytic phages known to infect the spirochete Leptospira.</title>
        <authorList>
            <person name="Schiettekatte O."/>
            <person name="Vincent A.T."/>
            <person name="Malosse C."/>
            <person name="Lechat P."/>
            <person name="Chamot-Rooke J."/>
            <person name="Veyrier F.J."/>
            <person name="Picardeau M."/>
            <person name="Bourhy P."/>
        </authorList>
    </citation>
    <scope>NUCLEOTIDE SEQUENCE [LARGE SCALE GENOMIC DNA]</scope>
</reference>
<organism evidence="2 3">
    <name type="scientific">Leptospira phage LE3</name>
    <dbReference type="NCBI Taxonomy" id="2041382"/>
    <lineage>
        <taxon>Viruses</taxon>
        <taxon>Duplodnaviria</taxon>
        <taxon>Heunggongvirae</taxon>
        <taxon>Uroviricota</taxon>
        <taxon>Caudoviricetes</taxon>
        <taxon>Nylescharonvirus</taxon>
        <taxon>Nylescharonvirus LE3</taxon>
    </lineage>
</organism>
<dbReference type="InterPro" id="IPR054203">
    <property type="entry name" value="DUF6908"/>
</dbReference>
<accession>A0A343LE32</accession>
<evidence type="ECO:0000259" key="1">
    <source>
        <dbReference type="Pfam" id="PF21849"/>
    </source>
</evidence>
<sequence>MDAIKQIIKAKGLSKENNHCKIKNPPYMDLTIEILPNDCVSVAHYSKQNGDLMADPEMIFRVAKVWLTDKDGNHDIQIDEIWHPIYYKNDFMGVEHDCTDKPGFQLNTNFPKIWNKNLKSQGFVKIAKKG</sequence>
<keyword evidence="3" id="KW-1185">Reference proteome</keyword>
<dbReference type="RefSeq" id="YP_009835444.1">
    <property type="nucleotide sequence ID" value="NC_048678.1"/>
</dbReference>
<feature type="domain" description="DUF6908" evidence="1">
    <location>
        <begin position="3"/>
        <end position="124"/>
    </location>
</feature>
<evidence type="ECO:0000313" key="2">
    <source>
        <dbReference type="EMBL" id="ATN94942.1"/>
    </source>
</evidence>
<evidence type="ECO:0000313" key="3">
    <source>
        <dbReference type="Proteomes" id="UP000259602"/>
    </source>
</evidence>
<proteinExistence type="predicted"/>